<dbReference type="AlphaFoldDB" id="A0A9D1N8Y7"/>
<feature type="binding site" evidence="4">
    <location>
        <begin position="67"/>
        <end position="71"/>
    </location>
    <ligand>
        <name>D-ribulose 5-phosphate</name>
        <dbReference type="ChEBI" id="CHEBI:58121"/>
    </ligand>
</feature>
<comment type="caution">
    <text evidence="5">The sequence shown here is derived from an EMBL/GenBank/DDBJ whole genome shotgun (WGS) entry which is preliminary data.</text>
</comment>
<dbReference type="PANTHER" id="PTHR30345:SF0">
    <property type="entry name" value="DNA DAMAGE-REPAIR_TOLERATION PROTEIN DRT102"/>
    <property type="match status" value="1"/>
</dbReference>
<dbReference type="PANTHER" id="PTHR30345">
    <property type="entry name" value="RIBOSE-5-PHOSPHATE ISOMERASE B"/>
    <property type="match status" value="1"/>
</dbReference>
<dbReference type="Pfam" id="PF02502">
    <property type="entry name" value="LacAB_rpiB"/>
    <property type="match status" value="1"/>
</dbReference>
<feature type="active site" description="Proton donor" evidence="3">
    <location>
        <position position="99"/>
    </location>
</feature>
<dbReference type="Proteomes" id="UP000886857">
    <property type="component" value="Unassembled WGS sequence"/>
</dbReference>
<dbReference type="EMBL" id="DVOE01000018">
    <property type="protein sequence ID" value="HIU98490.1"/>
    <property type="molecule type" value="Genomic_DNA"/>
</dbReference>
<feature type="binding site" evidence="4">
    <location>
        <position position="137"/>
    </location>
    <ligand>
        <name>D-ribulose 5-phosphate</name>
        <dbReference type="ChEBI" id="CHEBI:58121"/>
    </ligand>
</feature>
<evidence type="ECO:0000256" key="4">
    <source>
        <dbReference type="PIRSR" id="PIRSR005384-2"/>
    </source>
</evidence>
<evidence type="ECO:0000256" key="2">
    <source>
        <dbReference type="ARBA" id="ARBA00023235"/>
    </source>
</evidence>
<reference evidence="5" key="1">
    <citation type="submission" date="2020-10" db="EMBL/GenBank/DDBJ databases">
        <authorList>
            <person name="Gilroy R."/>
        </authorList>
    </citation>
    <scope>NUCLEOTIDE SEQUENCE</scope>
    <source>
        <strain evidence="5">10406</strain>
    </source>
</reference>
<dbReference type="PIRSF" id="PIRSF005384">
    <property type="entry name" value="RpiB_LacA_B"/>
    <property type="match status" value="1"/>
</dbReference>
<dbReference type="NCBIfam" id="NF004051">
    <property type="entry name" value="PRK05571.1"/>
    <property type="match status" value="1"/>
</dbReference>
<dbReference type="InterPro" id="IPR003500">
    <property type="entry name" value="RpiB_LacA_LacB"/>
</dbReference>
<reference evidence="5" key="2">
    <citation type="journal article" date="2021" name="PeerJ">
        <title>Extensive microbial diversity within the chicken gut microbiome revealed by metagenomics and culture.</title>
        <authorList>
            <person name="Gilroy R."/>
            <person name="Ravi A."/>
            <person name="Getino M."/>
            <person name="Pursley I."/>
            <person name="Horton D.L."/>
            <person name="Alikhan N.F."/>
            <person name="Baker D."/>
            <person name="Gharbi K."/>
            <person name="Hall N."/>
            <person name="Watson M."/>
            <person name="Adriaenssens E.M."/>
            <person name="Foster-Nyarko E."/>
            <person name="Jarju S."/>
            <person name="Secka A."/>
            <person name="Antonio M."/>
            <person name="Oren A."/>
            <person name="Chaudhuri R.R."/>
            <person name="La Ragione R."/>
            <person name="Hildebrand F."/>
            <person name="Pallen M.J."/>
        </authorList>
    </citation>
    <scope>NUCLEOTIDE SEQUENCE</scope>
    <source>
        <strain evidence="5">10406</strain>
    </source>
</reference>
<comment type="similarity">
    <text evidence="1">Belongs to the LacAB/RpiB family.</text>
</comment>
<dbReference type="EC" id="5.3.1.6" evidence="5"/>
<feature type="binding site" evidence="4">
    <location>
        <position position="133"/>
    </location>
    <ligand>
        <name>D-ribulose 5-phosphate</name>
        <dbReference type="ChEBI" id="CHEBI:58121"/>
    </ligand>
</feature>
<dbReference type="GO" id="GO:0019316">
    <property type="term" value="P:D-allose catabolic process"/>
    <property type="evidence" value="ECO:0007669"/>
    <property type="project" value="TreeGrafter"/>
</dbReference>
<dbReference type="GO" id="GO:0009052">
    <property type="term" value="P:pentose-phosphate shunt, non-oxidative branch"/>
    <property type="evidence" value="ECO:0007669"/>
    <property type="project" value="TreeGrafter"/>
</dbReference>
<feature type="binding site" evidence="4">
    <location>
        <begin position="9"/>
        <end position="10"/>
    </location>
    <ligand>
        <name>D-ribulose 5-phosphate</name>
        <dbReference type="ChEBI" id="CHEBI:58121"/>
    </ligand>
</feature>
<evidence type="ECO:0000313" key="6">
    <source>
        <dbReference type="Proteomes" id="UP000886857"/>
    </source>
</evidence>
<feature type="active site" description="Proton acceptor" evidence="3">
    <location>
        <position position="66"/>
    </location>
</feature>
<organism evidence="5 6">
    <name type="scientific">Candidatus Limadaptatus stercoripullorum</name>
    <dbReference type="NCBI Taxonomy" id="2840846"/>
    <lineage>
        <taxon>Bacteria</taxon>
        <taxon>Bacillati</taxon>
        <taxon>Bacillota</taxon>
        <taxon>Clostridia</taxon>
        <taxon>Eubacteriales</taxon>
        <taxon>Candidatus Limadaptatus</taxon>
    </lineage>
</organism>
<dbReference type="SUPFAM" id="SSF89623">
    <property type="entry name" value="Ribose/Galactose isomerase RpiB/AlsB"/>
    <property type="match status" value="1"/>
</dbReference>
<dbReference type="GO" id="GO:0004751">
    <property type="term" value="F:ribose-5-phosphate isomerase activity"/>
    <property type="evidence" value="ECO:0007669"/>
    <property type="project" value="UniProtKB-EC"/>
</dbReference>
<proteinExistence type="inferred from homology"/>
<feature type="binding site" evidence="4">
    <location>
        <position position="110"/>
    </location>
    <ligand>
        <name>D-ribulose 5-phosphate</name>
        <dbReference type="ChEBI" id="CHEBI:58121"/>
    </ligand>
</feature>
<keyword evidence="2 5" id="KW-0413">Isomerase</keyword>
<dbReference type="Gene3D" id="3.40.1400.10">
    <property type="entry name" value="Sugar-phosphate isomerase, RpiB/LacA/LacB"/>
    <property type="match status" value="1"/>
</dbReference>
<dbReference type="InterPro" id="IPR036569">
    <property type="entry name" value="RpiB_LacA_LacB_sf"/>
</dbReference>
<feature type="binding site" evidence="4">
    <location>
        <position position="100"/>
    </location>
    <ligand>
        <name>D-ribulose 5-phosphate</name>
        <dbReference type="ChEBI" id="CHEBI:58121"/>
    </ligand>
</feature>
<evidence type="ECO:0000313" key="5">
    <source>
        <dbReference type="EMBL" id="HIU98490.1"/>
    </source>
</evidence>
<dbReference type="NCBIfam" id="TIGR00689">
    <property type="entry name" value="rpiB_lacA_lacB"/>
    <property type="match status" value="1"/>
</dbReference>
<accession>A0A9D1N8Y7</accession>
<sequence>MMKIAIGCDHGGIVLKPAVIKALTELGAEVVDLGTYDESSVDYPVYGLKVAEAVASGDCDAGVLMCGTGIGISISANKVKGIRAAVVTNEFMAEMTKRHNNANIIALGGRVVTPEQAESIVKAWFTAEYEGGRHQRRLDMIADIESKYCK</sequence>
<gene>
    <name evidence="5" type="primary">rpiB</name>
    <name evidence="5" type="ORF">IAC73_01430</name>
</gene>
<evidence type="ECO:0000256" key="3">
    <source>
        <dbReference type="PIRSR" id="PIRSR005384-1"/>
    </source>
</evidence>
<dbReference type="NCBIfam" id="TIGR01120">
    <property type="entry name" value="rpiB"/>
    <property type="match status" value="1"/>
</dbReference>
<protein>
    <submittedName>
        <fullName evidence="5">Ribose 5-phosphate isomerase B</fullName>
        <ecNumber evidence="5">5.3.1.6</ecNumber>
    </submittedName>
</protein>
<dbReference type="InterPro" id="IPR004785">
    <property type="entry name" value="RpiB"/>
</dbReference>
<evidence type="ECO:0000256" key="1">
    <source>
        <dbReference type="ARBA" id="ARBA00008754"/>
    </source>
</evidence>
<name>A0A9D1N8Y7_9FIRM</name>